<protein>
    <submittedName>
        <fullName evidence="2">Type II toxin-antitoxin system death-on-curing family toxin</fullName>
    </submittedName>
</protein>
<dbReference type="AlphaFoldDB" id="A0A2M6WI61"/>
<dbReference type="EMBL" id="PFBA01000024">
    <property type="protein sequence ID" value="PIT92414.1"/>
    <property type="molecule type" value="Genomic_DNA"/>
</dbReference>
<evidence type="ECO:0000313" key="3">
    <source>
        <dbReference type="Proteomes" id="UP000228635"/>
    </source>
</evidence>
<organism evidence="2 3">
    <name type="scientific">Candidatus Harrisonbacteria bacterium CG10_big_fil_rev_8_21_14_0_10_42_17</name>
    <dbReference type="NCBI Taxonomy" id="1974584"/>
    <lineage>
        <taxon>Bacteria</taxon>
        <taxon>Candidatus Harrisoniibacteriota</taxon>
    </lineage>
</organism>
<dbReference type="PROSITE" id="PS51459">
    <property type="entry name" value="FIDO"/>
    <property type="match status" value="1"/>
</dbReference>
<sequence>MIVSRTGGSHGVRDMHALLTLEKLPRQAFGGKELYSEIFQKAALYARNIIMSHPFIDGNKRTGMTVASVFLENNGHKILAKQGEIENIAIEIVTKKRDIHFIAKWLKNHSRKQL</sequence>
<dbReference type="GO" id="GO:0016301">
    <property type="term" value="F:kinase activity"/>
    <property type="evidence" value="ECO:0007669"/>
    <property type="project" value="InterPro"/>
</dbReference>
<dbReference type="InterPro" id="IPR003812">
    <property type="entry name" value="Fido"/>
</dbReference>
<dbReference type="SUPFAM" id="SSF140931">
    <property type="entry name" value="Fic-like"/>
    <property type="match status" value="1"/>
</dbReference>
<dbReference type="Pfam" id="PF02661">
    <property type="entry name" value="Fic"/>
    <property type="match status" value="1"/>
</dbReference>
<proteinExistence type="predicted"/>
<accession>A0A2M6WI61</accession>
<dbReference type="PANTHER" id="PTHR39426">
    <property type="entry name" value="HOMOLOGY TO DEATH-ON-CURING PROTEIN OF PHAGE P1"/>
    <property type="match status" value="1"/>
</dbReference>
<dbReference type="Gene3D" id="1.20.120.1870">
    <property type="entry name" value="Fic/DOC protein, Fido domain"/>
    <property type="match status" value="1"/>
</dbReference>
<reference evidence="3" key="1">
    <citation type="submission" date="2017-09" db="EMBL/GenBank/DDBJ databases">
        <title>Depth-based differentiation of microbial function through sediment-hosted aquifers and enrichment of novel symbionts in the deep terrestrial subsurface.</title>
        <authorList>
            <person name="Probst A.J."/>
            <person name="Ladd B."/>
            <person name="Jarett J.K."/>
            <person name="Geller-Mcgrath D.E."/>
            <person name="Sieber C.M.K."/>
            <person name="Emerson J.B."/>
            <person name="Anantharaman K."/>
            <person name="Thomas B.C."/>
            <person name="Malmstrom R."/>
            <person name="Stieglmeier M."/>
            <person name="Klingl A."/>
            <person name="Woyke T."/>
            <person name="Ryan C.M."/>
            <person name="Banfield J.F."/>
        </authorList>
    </citation>
    <scope>NUCLEOTIDE SEQUENCE [LARGE SCALE GENOMIC DNA]</scope>
</reference>
<dbReference type="PANTHER" id="PTHR39426:SF1">
    <property type="entry name" value="HOMOLOGY TO DEATH-ON-CURING PROTEIN OF PHAGE P1"/>
    <property type="match status" value="1"/>
</dbReference>
<evidence type="ECO:0000259" key="1">
    <source>
        <dbReference type="PROSITE" id="PS51459"/>
    </source>
</evidence>
<feature type="domain" description="Fido" evidence="1">
    <location>
        <begin position="1"/>
        <end position="108"/>
    </location>
</feature>
<gene>
    <name evidence="2" type="ORF">COU08_02825</name>
</gene>
<name>A0A2M6WI61_9BACT</name>
<dbReference type="InterPro" id="IPR036597">
    <property type="entry name" value="Fido-like_dom_sf"/>
</dbReference>
<evidence type="ECO:0000313" key="2">
    <source>
        <dbReference type="EMBL" id="PIT92414.1"/>
    </source>
</evidence>
<comment type="caution">
    <text evidence="2">The sequence shown here is derived from an EMBL/GenBank/DDBJ whole genome shotgun (WGS) entry which is preliminary data.</text>
</comment>
<dbReference type="InterPro" id="IPR053737">
    <property type="entry name" value="Type_II_TA_Toxin"/>
</dbReference>
<dbReference type="Proteomes" id="UP000228635">
    <property type="component" value="Unassembled WGS sequence"/>
</dbReference>
<dbReference type="InterPro" id="IPR006440">
    <property type="entry name" value="Doc"/>
</dbReference>
<dbReference type="NCBIfam" id="TIGR01550">
    <property type="entry name" value="DOC_P1"/>
    <property type="match status" value="1"/>
</dbReference>